<organism evidence="1 2">
    <name type="scientific">Tanacetum coccineum</name>
    <dbReference type="NCBI Taxonomy" id="301880"/>
    <lineage>
        <taxon>Eukaryota</taxon>
        <taxon>Viridiplantae</taxon>
        <taxon>Streptophyta</taxon>
        <taxon>Embryophyta</taxon>
        <taxon>Tracheophyta</taxon>
        <taxon>Spermatophyta</taxon>
        <taxon>Magnoliopsida</taxon>
        <taxon>eudicotyledons</taxon>
        <taxon>Gunneridae</taxon>
        <taxon>Pentapetalae</taxon>
        <taxon>asterids</taxon>
        <taxon>campanulids</taxon>
        <taxon>Asterales</taxon>
        <taxon>Asteraceae</taxon>
        <taxon>Asteroideae</taxon>
        <taxon>Anthemideae</taxon>
        <taxon>Anthemidinae</taxon>
        <taxon>Tanacetum</taxon>
    </lineage>
</organism>
<sequence>MVCTTNATRSFVRCFDSGKLLSAKKMHKCQSGKNTRLSEDVLSNVPHDTKDKDGLLMNSFFETRDDFLSKRTSEAKSDDVETGLLDALFMPPRCRTIDAPTQGLLKPLELLGMILEAGECIKIKLMPEVIGWTAVRARALAERGNLLQVKKTGPSGDGRTSLKMKPSAQLMDMYRSTKGICILK</sequence>
<comment type="caution">
    <text evidence="1">The sequence shown here is derived from an EMBL/GenBank/DDBJ whole genome shotgun (WGS) entry which is preliminary data.</text>
</comment>
<evidence type="ECO:0000313" key="2">
    <source>
        <dbReference type="Proteomes" id="UP001151760"/>
    </source>
</evidence>
<dbReference type="Proteomes" id="UP001151760">
    <property type="component" value="Unassembled WGS sequence"/>
</dbReference>
<name>A0ABQ5CZL6_9ASTR</name>
<proteinExistence type="predicted"/>
<reference evidence="1" key="2">
    <citation type="submission" date="2022-01" db="EMBL/GenBank/DDBJ databases">
        <authorList>
            <person name="Yamashiro T."/>
            <person name="Shiraishi A."/>
            <person name="Satake H."/>
            <person name="Nakayama K."/>
        </authorList>
    </citation>
    <scope>NUCLEOTIDE SEQUENCE</scope>
</reference>
<keyword evidence="2" id="KW-1185">Reference proteome</keyword>
<reference evidence="1" key="1">
    <citation type="journal article" date="2022" name="Int. J. Mol. Sci.">
        <title>Draft Genome of Tanacetum Coccineum: Genomic Comparison of Closely Related Tanacetum-Family Plants.</title>
        <authorList>
            <person name="Yamashiro T."/>
            <person name="Shiraishi A."/>
            <person name="Nakayama K."/>
            <person name="Satake H."/>
        </authorList>
    </citation>
    <scope>NUCLEOTIDE SEQUENCE</scope>
</reference>
<protein>
    <submittedName>
        <fullName evidence="1">Uncharacterized protein</fullName>
    </submittedName>
</protein>
<evidence type="ECO:0000313" key="1">
    <source>
        <dbReference type="EMBL" id="GJT32501.1"/>
    </source>
</evidence>
<dbReference type="EMBL" id="BQNB010014798">
    <property type="protein sequence ID" value="GJT32501.1"/>
    <property type="molecule type" value="Genomic_DNA"/>
</dbReference>
<gene>
    <name evidence="1" type="ORF">Tco_0922920</name>
</gene>
<accession>A0ABQ5CZL6</accession>